<keyword evidence="3" id="KW-0804">Transcription</keyword>
<dbReference type="SMART" id="SM00342">
    <property type="entry name" value="HTH_ARAC"/>
    <property type="match status" value="1"/>
</dbReference>
<dbReference type="InterPro" id="IPR018062">
    <property type="entry name" value="HTH_AraC-typ_CS"/>
</dbReference>
<organism evidence="5 6">
    <name type="scientific">Devosia insulae DS-56</name>
    <dbReference type="NCBI Taxonomy" id="1116389"/>
    <lineage>
        <taxon>Bacteria</taxon>
        <taxon>Pseudomonadati</taxon>
        <taxon>Pseudomonadota</taxon>
        <taxon>Alphaproteobacteria</taxon>
        <taxon>Hyphomicrobiales</taxon>
        <taxon>Devosiaceae</taxon>
        <taxon>Devosia</taxon>
    </lineage>
</organism>
<dbReference type="Pfam" id="PF06445">
    <property type="entry name" value="GyrI-like"/>
    <property type="match status" value="1"/>
</dbReference>
<dbReference type="Proteomes" id="UP000095463">
    <property type="component" value="Unassembled WGS sequence"/>
</dbReference>
<keyword evidence="6" id="KW-1185">Reference proteome</keyword>
<dbReference type="PANTHER" id="PTHR47504">
    <property type="entry name" value="RIGHT ORIGIN-BINDING PROTEIN"/>
    <property type="match status" value="1"/>
</dbReference>
<dbReference type="PANTHER" id="PTHR47504:SF5">
    <property type="entry name" value="RIGHT ORIGIN-BINDING PROTEIN"/>
    <property type="match status" value="1"/>
</dbReference>
<proteinExistence type="predicted"/>
<dbReference type="InterPro" id="IPR009057">
    <property type="entry name" value="Homeodomain-like_sf"/>
</dbReference>
<name>A0A1E5XV17_9HYPH</name>
<dbReference type="AlphaFoldDB" id="A0A1E5XV17"/>
<accession>A0A1E5XV17</accession>
<evidence type="ECO:0000256" key="2">
    <source>
        <dbReference type="ARBA" id="ARBA00023125"/>
    </source>
</evidence>
<dbReference type="GO" id="GO:0043565">
    <property type="term" value="F:sequence-specific DNA binding"/>
    <property type="evidence" value="ECO:0007669"/>
    <property type="project" value="InterPro"/>
</dbReference>
<dbReference type="EMBL" id="LAJE02000072">
    <property type="protein sequence ID" value="OEO32438.1"/>
    <property type="molecule type" value="Genomic_DNA"/>
</dbReference>
<keyword evidence="1" id="KW-0805">Transcription regulation</keyword>
<dbReference type="OrthoDB" id="9816011at2"/>
<dbReference type="Pfam" id="PF12833">
    <property type="entry name" value="HTH_18"/>
    <property type="match status" value="1"/>
</dbReference>
<dbReference type="InterPro" id="IPR029442">
    <property type="entry name" value="GyrI-like"/>
</dbReference>
<dbReference type="InterPro" id="IPR010499">
    <property type="entry name" value="AraC_E-bd"/>
</dbReference>
<dbReference type="SMART" id="SM00871">
    <property type="entry name" value="AraC_E_bind"/>
    <property type="match status" value="1"/>
</dbReference>
<evidence type="ECO:0000313" key="5">
    <source>
        <dbReference type="EMBL" id="OEO32438.1"/>
    </source>
</evidence>
<protein>
    <recommendedName>
        <fullName evidence="4">HTH araC/xylS-type domain-containing protein</fullName>
    </recommendedName>
</protein>
<feature type="domain" description="HTH araC/xylS-type" evidence="4">
    <location>
        <begin position="5"/>
        <end position="103"/>
    </location>
</feature>
<dbReference type="SUPFAM" id="SSF55136">
    <property type="entry name" value="Probable bacterial effector-binding domain"/>
    <property type="match status" value="1"/>
</dbReference>
<evidence type="ECO:0000256" key="3">
    <source>
        <dbReference type="ARBA" id="ARBA00023163"/>
    </source>
</evidence>
<dbReference type="InterPro" id="IPR011256">
    <property type="entry name" value="Reg_factor_effector_dom_sf"/>
</dbReference>
<gene>
    <name evidence="5" type="ORF">VW23_011490</name>
</gene>
<dbReference type="Gene3D" id="3.20.80.10">
    <property type="entry name" value="Regulatory factor, effector binding domain"/>
    <property type="match status" value="1"/>
</dbReference>
<comment type="caution">
    <text evidence="5">The sequence shown here is derived from an EMBL/GenBank/DDBJ whole genome shotgun (WGS) entry which is preliminary data.</text>
</comment>
<dbReference type="PROSITE" id="PS00041">
    <property type="entry name" value="HTH_ARAC_FAMILY_1"/>
    <property type="match status" value="1"/>
</dbReference>
<keyword evidence="2" id="KW-0238">DNA-binding</keyword>
<dbReference type="SUPFAM" id="SSF46689">
    <property type="entry name" value="Homeodomain-like"/>
    <property type="match status" value="2"/>
</dbReference>
<sequence>MSAVAKTLWIIESRFGMSLTLEDMAVHAGVSRFHLSRIFPQVTGYSISAYLRGRRLTEAAKALAGGAPDILGVALDAGYGSHEAFTRAFRSLTGLTPEEVRRRRRLDGLPLLEPLRIDPEVPVELCPPRIEDHGPIRVAGIVARYAANADAGIPAQWQRFGPYVGNVPGEVPGVYYGLSGRYFSETGECEYMAAMAVRETAELPREFTLVTVPAQRYARLAHRGHITTIRSTIEAIFAQWLPTCGYRKKRGPWSFIEYYGPDFNEHTGLGTVEIWIALED</sequence>
<reference evidence="5 6" key="1">
    <citation type="journal article" date="2015" name="Genome Announc.">
        <title>Genome Assemblies of Three Soil-Associated Devosia species: D. insulae, D. limi, and D. soli.</title>
        <authorList>
            <person name="Hassan Y.I."/>
            <person name="Lepp D."/>
            <person name="Zhou T."/>
        </authorList>
    </citation>
    <scope>NUCLEOTIDE SEQUENCE [LARGE SCALE GENOMIC DNA]</scope>
    <source>
        <strain evidence="5 6">DS-56</strain>
    </source>
</reference>
<evidence type="ECO:0000256" key="1">
    <source>
        <dbReference type="ARBA" id="ARBA00023015"/>
    </source>
</evidence>
<dbReference type="PROSITE" id="PS01124">
    <property type="entry name" value="HTH_ARAC_FAMILY_2"/>
    <property type="match status" value="1"/>
</dbReference>
<dbReference type="Gene3D" id="1.10.10.60">
    <property type="entry name" value="Homeodomain-like"/>
    <property type="match status" value="2"/>
</dbReference>
<evidence type="ECO:0000259" key="4">
    <source>
        <dbReference type="PROSITE" id="PS01124"/>
    </source>
</evidence>
<evidence type="ECO:0000313" key="6">
    <source>
        <dbReference type="Proteomes" id="UP000095463"/>
    </source>
</evidence>
<dbReference type="GO" id="GO:0003700">
    <property type="term" value="F:DNA-binding transcription factor activity"/>
    <property type="evidence" value="ECO:0007669"/>
    <property type="project" value="InterPro"/>
</dbReference>
<dbReference type="InterPro" id="IPR050959">
    <property type="entry name" value="MarA-like"/>
</dbReference>
<dbReference type="InterPro" id="IPR018060">
    <property type="entry name" value="HTH_AraC"/>
</dbReference>
<dbReference type="RefSeq" id="WP_069908394.1">
    <property type="nucleotide sequence ID" value="NZ_LAJE02000072.1"/>
</dbReference>